<dbReference type="InterPro" id="IPR013126">
    <property type="entry name" value="Hsp_70_fam"/>
</dbReference>
<evidence type="ECO:0000256" key="1">
    <source>
        <dbReference type="ARBA" id="ARBA00009986"/>
    </source>
</evidence>
<proteinExistence type="inferred from homology"/>
<dbReference type="SUPFAM" id="SSF100920">
    <property type="entry name" value="Heat shock protein 70kD (HSP70), peptide-binding domain"/>
    <property type="match status" value="1"/>
</dbReference>
<dbReference type="GO" id="GO:0004029">
    <property type="term" value="F:aldehyde dehydrogenase (NAD+) activity"/>
    <property type="evidence" value="ECO:0007669"/>
    <property type="project" value="InterPro"/>
</dbReference>
<dbReference type="Proteomes" id="UP001371456">
    <property type="component" value="Unassembled WGS sequence"/>
</dbReference>
<organism evidence="6 7">
    <name type="scientific">Solanum bulbocastanum</name>
    <name type="common">Wild potato</name>
    <dbReference type="NCBI Taxonomy" id="147425"/>
    <lineage>
        <taxon>Eukaryota</taxon>
        <taxon>Viridiplantae</taxon>
        <taxon>Streptophyta</taxon>
        <taxon>Embryophyta</taxon>
        <taxon>Tracheophyta</taxon>
        <taxon>Spermatophyta</taxon>
        <taxon>Magnoliopsida</taxon>
        <taxon>eudicotyledons</taxon>
        <taxon>Gunneridae</taxon>
        <taxon>Pentapetalae</taxon>
        <taxon>asterids</taxon>
        <taxon>lamiids</taxon>
        <taxon>Solanales</taxon>
        <taxon>Solanaceae</taxon>
        <taxon>Solanoideae</taxon>
        <taxon>Solaneae</taxon>
        <taxon>Solanum</taxon>
    </lineage>
</organism>
<sequence length="168" mass="17732">MAHNEAVNLLDLWMNVINGQTSVEINVRQGEREFVKDNKSIGRFCLDGIPPAPRGVPQIEVKFNIDASGILSFMAIDKGTGKKQNITITGASPLPKDEWIGPQGSDCGIVNVNILTNGVEIGGAFGGETGAGGGHEAGSDSLKQYMRRSTCTINYGSALPLAQGINFG</sequence>
<dbReference type="InterPro" id="IPR016161">
    <property type="entry name" value="Ald_DH/histidinol_DH"/>
</dbReference>
<evidence type="ECO:0000256" key="5">
    <source>
        <dbReference type="ARBA" id="ARBA00023027"/>
    </source>
</evidence>
<evidence type="ECO:0000256" key="3">
    <source>
        <dbReference type="ARBA" id="ARBA00022840"/>
    </source>
</evidence>
<name>A0AAN8TGX4_SOLBU</name>
<dbReference type="Gene3D" id="3.40.309.10">
    <property type="entry name" value="Aldehyde Dehydrogenase, Chain A, domain 2"/>
    <property type="match status" value="1"/>
</dbReference>
<comment type="caution">
    <text evidence="6">The sequence shown here is derived from an EMBL/GenBank/DDBJ whole genome shotgun (WGS) entry which is preliminary data.</text>
</comment>
<accession>A0AAN8TGX4</accession>
<dbReference type="PANTHER" id="PTHR43521">
    <property type="entry name" value="ALPHA-AMINOADIPIC SEMIALDEHYDE DEHYDROGENASE"/>
    <property type="match status" value="1"/>
</dbReference>
<keyword evidence="4" id="KW-0560">Oxidoreductase</keyword>
<keyword evidence="3" id="KW-0067">ATP-binding</keyword>
<dbReference type="Pfam" id="PF00012">
    <property type="entry name" value="HSP70"/>
    <property type="match status" value="1"/>
</dbReference>
<protein>
    <submittedName>
        <fullName evidence="6">Uncharacterized protein</fullName>
    </submittedName>
</protein>
<dbReference type="InterPro" id="IPR016163">
    <property type="entry name" value="Ald_DH_C"/>
</dbReference>
<keyword evidence="5" id="KW-0520">NAD</keyword>
<reference evidence="6 7" key="1">
    <citation type="submission" date="2024-02" db="EMBL/GenBank/DDBJ databases">
        <title>de novo genome assembly of Solanum bulbocastanum strain 11H21.</title>
        <authorList>
            <person name="Hosaka A.J."/>
        </authorList>
    </citation>
    <scope>NUCLEOTIDE SEQUENCE [LARGE SCALE GENOMIC DNA]</scope>
    <source>
        <tissue evidence="6">Young leaves</tissue>
    </source>
</reference>
<dbReference type="AlphaFoldDB" id="A0AAN8TGX4"/>
<dbReference type="EMBL" id="JBANQN010000006">
    <property type="protein sequence ID" value="KAK6786454.1"/>
    <property type="molecule type" value="Genomic_DNA"/>
</dbReference>
<comment type="similarity">
    <text evidence="1">Belongs to the aldehyde dehydrogenase family.</text>
</comment>
<evidence type="ECO:0000256" key="4">
    <source>
        <dbReference type="ARBA" id="ARBA00023002"/>
    </source>
</evidence>
<keyword evidence="7" id="KW-1185">Reference proteome</keyword>
<dbReference type="PANTHER" id="PTHR43521:SF1">
    <property type="entry name" value="ALPHA-AMINOADIPIC SEMIALDEHYDE DEHYDROGENASE"/>
    <property type="match status" value="1"/>
</dbReference>
<dbReference type="InterPro" id="IPR044638">
    <property type="entry name" value="ALDH7A1-like"/>
</dbReference>
<dbReference type="GO" id="GO:0005524">
    <property type="term" value="F:ATP binding"/>
    <property type="evidence" value="ECO:0007669"/>
    <property type="project" value="UniProtKB-KW"/>
</dbReference>
<evidence type="ECO:0000256" key="2">
    <source>
        <dbReference type="ARBA" id="ARBA00022741"/>
    </source>
</evidence>
<keyword evidence="2" id="KW-0547">Nucleotide-binding</keyword>
<evidence type="ECO:0000313" key="6">
    <source>
        <dbReference type="EMBL" id="KAK6786454.1"/>
    </source>
</evidence>
<dbReference type="Gene3D" id="2.60.34.10">
    <property type="entry name" value="Substrate Binding Domain Of DNAk, Chain A, domain 1"/>
    <property type="match status" value="1"/>
</dbReference>
<dbReference type="InterPro" id="IPR029047">
    <property type="entry name" value="HSP70_peptide-bd_sf"/>
</dbReference>
<gene>
    <name evidence="6" type="ORF">RDI58_014979</name>
</gene>
<evidence type="ECO:0000313" key="7">
    <source>
        <dbReference type="Proteomes" id="UP001371456"/>
    </source>
</evidence>
<dbReference type="GO" id="GO:0140662">
    <property type="term" value="F:ATP-dependent protein folding chaperone"/>
    <property type="evidence" value="ECO:0007669"/>
    <property type="project" value="InterPro"/>
</dbReference>
<dbReference type="SUPFAM" id="SSF53720">
    <property type="entry name" value="ALDH-like"/>
    <property type="match status" value="1"/>
</dbReference>